<dbReference type="PROSITE" id="PS51371">
    <property type="entry name" value="CBS"/>
    <property type="match status" value="2"/>
</dbReference>
<dbReference type="Proteomes" id="UP000236584">
    <property type="component" value="Chromosome"/>
</dbReference>
<sequence>MTPSCIPAPARGEVVVVVVVVVLWSCPCVSYGPPHTPSTGYVYPAPDLSSGMTADIARTDVLTAAPDTTVVQATDAMRTHGEAFVVVLDEQHPLGVLSAADVGLALGTVDGLADRPVADVVSLSVTIRERASREGLVSRFRETGAERLVVVDAADEFVGVVSRRDLLATYADEIGSLFDLFSSLD</sequence>
<dbReference type="Pfam" id="PF00571">
    <property type="entry name" value="CBS"/>
    <property type="match status" value="2"/>
</dbReference>
<dbReference type="CDD" id="cd02205">
    <property type="entry name" value="CBS_pair_SF"/>
    <property type="match status" value="1"/>
</dbReference>
<dbReference type="InterPro" id="IPR046342">
    <property type="entry name" value="CBS_dom_sf"/>
</dbReference>
<feature type="domain" description="CBS" evidence="3">
    <location>
        <begin position="113"/>
        <end position="177"/>
    </location>
</feature>
<reference evidence="4 5" key="1">
    <citation type="submission" date="2018-01" db="EMBL/GenBank/DDBJ databases">
        <title>Complete genome sequence of Salinigranum rubrum GX10T, an extremely halophilic archaeon isolated from a marine solar saltern.</title>
        <authorList>
            <person name="Han S."/>
        </authorList>
    </citation>
    <scope>NUCLEOTIDE SEQUENCE [LARGE SCALE GENOMIC DNA]</scope>
    <source>
        <strain evidence="4 5">GX10</strain>
    </source>
</reference>
<dbReference type="InterPro" id="IPR051257">
    <property type="entry name" value="Diverse_CBS-Domain"/>
</dbReference>
<dbReference type="AlphaFoldDB" id="A0A2I8VEF6"/>
<protein>
    <recommendedName>
        <fullName evidence="3">CBS domain-containing protein</fullName>
    </recommendedName>
</protein>
<dbReference type="KEGG" id="srub:C2R22_00445"/>
<dbReference type="PANTHER" id="PTHR43080">
    <property type="entry name" value="CBS DOMAIN-CONTAINING PROTEIN CBSX3, MITOCHONDRIAL"/>
    <property type="match status" value="1"/>
</dbReference>
<evidence type="ECO:0000256" key="2">
    <source>
        <dbReference type="PROSITE-ProRule" id="PRU00703"/>
    </source>
</evidence>
<dbReference type="Gene3D" id="3.10.580.10">
    <property type="entry name" value="CBS-domain"/>
    <property type="match status" value="1"/>
</dbReference>
<dbReference type="SMART" id="SM00116">
    <property type="entry name" value="CBS"/>
    <property type="match status" value="2"/>
</dbReference>
<feature type="domain" description="CBS" evidence="3">
    <location>
        <begin position="57"/>
        <end position="112"/>
    </location>
</feature>
<dbReference type="EMBL" id="CP026309">
    <property type="protein sequence ID" value="AUV80313.1"/>
    <property type="molecule type" value="Genomic_DNA"/>
</dbReference>
<dbReference type="PANTHER" id="PTHR43080:SF2">
    <property type="entry name" value="CBS DOMAIN-CONTAINING PROTEIN"/>
    <property type="match status" value="1"/>
</dbReference>
<keyword evidence="1 2" id="KW-0129">CBS domain</keyword>
<name>A0A2I8VEF6_9EURY</name>
<keyword evidence="5" id="KW-1185">Reference proteome</keyword>
<evidence type="ECO:0000313" key="5">
    <source>
        <dbReference type="Proteomes" id="UP000236584"/>
    </source>
</evidence>
<evidence type="ECO:0000259" key="3">
    <source>
        <dbReference type="PROSITE" id="PS51371"/>
    </source>
</evidence>
<proteinExistence type="predicted"/>
<accession>A0A2I8VEF6</accession>
<evidence type="ECO:0000256" key="1">
    <source>
        <dbReference type="ARBA" id="ARBA00023122"/>
    </source>
</evidence>
<organism evidence="4 5">
    <name type="scientific">Salinigranum rubrum</name>
    <dbReference type="NCBI Taxonomy" id="755307"/>
    <lineage>
        <taxon>Archaea</taxon>
        <taxon>Methanobacteriati</taxon>
        <taxon>Methanobacteriota</taxon>
        <taxon>Stenosarchaea group</taxon>
        <taxon>Halobacteria</taxon>
        <taxon>Halobacteriales</taxon>
        <taxon>Haloferacaceae</taxon>
        <taxon>Salinigranum</taxon>
    </lineage>
</organism>
<evidence type="ECO:0000313" key="4">
    <source>
        <dbReference type="EMBL" id="AUV80313.1"/>
    </source>
</evidence>
<gene>
    <name evidence="4" type="ORF">C2R22_00445</name>
</gene>
<dbReference type="SUPFAM" id="SSF54631">
    <property type="entry name" value="CBS-domain pair"/>
    <property type="match status" value="1"/>
</dbReference>
<dbReference type="InterPro" id="IPR000644">
    <property type="entry name" value="CBS_dom"/>
</dbReference>